<proteinExistence type="predicted"/>
<keyword evidence="2" id="KW-1185">Reference proteome</keyword>
<evidence type="ECO:0000313" key="2">
    <source>
        <dbReference type="Proteomes" id="UP000075880"/>
    </source>
</evidence>
<name>A0AAG5DC13_ANOAO</name>
<dbReference type="AlphaFoldDB" id="A0AAG5DC13"/>
<dbReference type="Proteomes" id="UP000075880">
    <property type="component" value="Unassembled WGS sequence"/>
</dbReference>
<dbReference type="EnsemblMetazoa" id="ENSAATROPT009279">
    <property type="protein sequence ID" value="ENSAATROPP008395"/>
    <property type="gene ID" value="ENSAATROPG007556"/>
</dbReference>
<reference evidence="1" key="1">
    <citation type="submission" date="2024-04" db="UniProtKB">
        <authorList>
            <consortium name="EnsemblMetazoa"/>
        </authorList>
    </citation>
    <scope>IDENTIFICATION</scope>
    <source>
        <strain evidence="1">EBRO</strain>
    </source>
</reference>
<accession>A0AAG5DC13</accession>
<organism evidence="1 2">
    <name type="scientific">Anopheles atroparvus</name>
    <name type="common">European mosquito</name>
    <dbReference type="NCBI Taxonomy" id="41427"/>
    <lineage>
        <taxon>Eukaryota</taxon>
        <taxon>Metazoa</taxon>
        <taxon>Ecdysozoa</taxon>
        <taxon>Arthropoda</taxon>
        <taxon>Hexapoda</taxon>
        <taxon>Insecta</taxon>
        <taxon>Pterygota</taxon>
        <taxon>Neoptera</taxon>
        <taxon>Endopterygota</taxon>
        <taxon>Diptera</taxon>
        <taxon>Nematocera</taxon>
        <taxon>Culicoidea</taxon>
        <taxon>Culicidae</taxon>
        <taxon>Anophelinae</taxon>
        <taxon>Anopheles</taxon>
    </lineage>
</organism>
<protein>
    <submittedName>
        <fullName evidence="1">Uncharacterized protein</fullName>
    </submittedName>
</protein>
<evidence type="ECO:0000313" key="1">
    <source>
        <dbReference type="EnsemblMetazoa" id="ENSAATROPP008395"/>
    </source>
</evidence>
<sequence>ASFASFQPSLIDTASVLVFVRSFAHSFDSLIFWDRLLIPVGNRGVIKCAPFLALSASLLPMFVPLDRLASTNLLVF</sequence>